<feature type="compositionally biased region" description="Low complexity" evidence="5">
    <location>
        <begin position="37"/>
        <end position="52"/>
    </location>
</feature>
<keyword evidence="8" id="KW-1185">Reference proteome</keyword>
<evidence type="ECO:0000256" key="5">
    <source>
        <dbReference type="SAM" id="MobiDB-lite"/>
    </source>
</evidence>
<keyword evidence="3" id="KW-0862">Zinc</keyword>
<keyword evidence="1" id="KW-0479">Metal-binding</keyword>
<gene>
    <name evidence="7" type="ORF">SEMRO_296_G110800.1</name>
</gene>
<dbReference type="GO" id="GO:0008270">
    <property type="term" value="F:zinc ion binding"/>
    <property type="evidence" value="ECO:0007669"/>
    <property type="project" value="UniProtKB-KW"/>
</dbReference>
<proteinExistence type="predicted"/>
<keyword evidence="2 4" id="KW-0863">Zinc-finger</keyword>
<dbReference type="EMBL" id="CAICTM010000295">
    <property type="protein sequence ID" value="CAB9507202.1"/>
    <property type="molecule type" value="Genomic_DNA"/>
</dbReference>
<evidence type="ECO:0000256" key="1">
    <source>
        <dbReference type="ARBA" id="ARBA00022723"/>
    </source>
</evidence>
<dbReference type="SUPFAM" id="SSF144232">
    <property type="entry name" value="HIT/MYND zinc finger-like"/>
    <property type="match status" value="1"/>
</dbReference>
<dbReference type="Pfam" id="PF01753">
    <property type="entry name" value="zf-MYND"/>
    <property type="match status" value="1"/>
</dbReference>
<evidence type="ECO:0000256" key="4">
    <source>
        <dbReference type="PROSITE-ProRule" id="PRU00134"/>
    </source>
</evidence>
<comment type="caution">
    <text evidence="7">The sequence shown here is derived from an EMBL/GenBank/DDBJ whole genome shotgun (WGS) entry which is preliminary data.</text>
</comment>
<dbReference type="AlphaFoldDB" id="A0A9N8DR62"/>
<name>A0A9N8DR62_9STRA</name>
<dbReference type="PROSITE" id="PS50865">
    <property type="entry name" value="ZF_MYND_2"/>
    <property type="match status" value="1"/>
</dbReference>
<evidence type="ECO:0000313" key="7">
    <source>
        <dbReference type="EMBL" id="CAB9507202.1"/>
    </source>
</evidence>
<feature type="compositionally biased region" description="Basic residues" evidence="5">
    <location>
        <begin position="1"/>
        <end position="17"/>
    </location>
</feature>
<dbReference type="OrthoDB" id="58802at2759"/>
<dbReference type="InterPro" id="IPR002893">
    <property type="entry name" value="Znf_MYND"/>
</dbReference>
<protein>
    <recommendedName>
        <fullName evidence="6">MYND-type domain-containing protein</fullName>
    </recommendedName>
</protein>
<evidence type="ECO:0000313" key="8">
    <source>
        <dbReference type="Proteomes" id="UP001153069"/>
    </source>
</evidence>
<sequence length="291" mass="32431">MKNRRSSKKKGGKKKKASSSMNHQCDTNGTKTPSPPTANATAPPPATTTKKPSQCLHGSPEGYADDVGQDKLDAFLADMFSMKGVLIVAMQKLRLIHPLIEHPDTAQFLYSLSSSFWMPMIQDRTFTTKERHDKADLAFQAAIFCDKCFKKRPQSVAEALDESARVQWCFVKHCGSVLDSITYLDKKIPCDCLSRFKQTLIEDGSETRCCEVCLKTVAKTLWCSKCLMREYCSKECQVADWPRHKRVCRLLCGKVTSHAFVLEERKVMPGEPCQCEICTLGVSSAPASSDA</sequence>
<evidence type="ECO:0000259" key="6">
    <source>
        <dbReference type="PROSITE" id="PS50865"/>
    </source>
</evidence>
<dbReference type="Gene3D" id="6.10.140.2220">
    <property type="match status" value="1"/>
</dbReference>
<evidence type="ECO:0000256" key="3">
    <source>
        <dbReference type="ARBA" id="ARBA00022833"/>
    </source>
</evidence>
<feature type="region of interest" description="Disordered" evidence="5">
    <location>
        <begin position="1"/>
        <end position="62"/>
    </location>
</feature>
<dbReference type="Proteomes" id="UP001153069">
    <property type="component" value="Unassembled WGS sequence"/>
</dbReference>
<organism evidence="7 8">
    <name type="scientific">Seminavis robusta</name>
    <dbReference type="NCBI Taxonomy" id="568900"/>
    <lineage>
        <taxon>Eukaryota</taxon>
        <taxon>Sar</taxon>
        <taxon>Stramenopiles</taxon>
        <taxon>Ochrophyta</taxon>
        <taxon>Bacillariophyta</taxon>
        <taxon>Bacillariophyceae</taxon>
        <taxon>Bacillariophycidae</taxon>
        <taxon>Naviculales</taxon>
        <taxon>Naviculaceae</taxon>
        <taxon>Seminavis</taxon>
    </lineage>
</organism>
<accession>A0A9N8DR62</accession>
<reference evidence="7" key="1">
    <citation type="submission" date="2020-06" db="EMBL/GenBank/DDBJ databases">
        <authorList>
            <consortium name="Plant Systems Biology data submission"/>
        </authorList>
    </citation>
    <scope>NUCLEOTIDE SEQUENCE</scope>
    <source>
        <strain evidence="7">D6</strain>
    </source>
</reference>
<evidence type="ECO:0000256" key="2">
    <source>
        <dbReference type="ARBA" id="ARBA00022771"/>
    </source>
</evidence>
<feature type="domain" description="MYND-type" evidence="6">
    <location>
        <begin position="210"/>
        <end position="248"/>
    </location>
</feature>